<evidence type="ECO:0000256" key="4">
    <source>
        <dbReference type="ARBA" id="ARBA00022840"/>
    </source>
</evidence>
<comment type="catalytic activity">
    <reaction evidence="7">
        <text>L-tyrosyl-[protein] + ATP = O-(5'-adenylyl)-L-tyrosyl-[protein] + diphosphate</text>
        <dbReference type="Rhea" id="RHEA:54288"/>
        <dbReference type="Rhea" id="RHEA-COMP:10136"/>
        <dbReference type="Rhea" id="RHEA-COMP:13846"/>
        <dbReference type="ChEBI" id="CHEBI:30616"/>
        <dbReference type="ChEBI" id="CHEBI:33019"/>
        <dbReference type="ChEBI" id="CHEBI:46858"/>
        <dbReference type="ChEBI" id="CHEBI:83624"/>
        <dbReference type="EC" id="2.7.7.108"/>
    </reaction>
</comment>
<comment type="catalytic activity">
    <reaction evidence="6">
        <text>L-threonyl-[protein] + ATP = 3-O-(5'-adenylyl)-L-threonyl-[protein] + diphosphate</text>
        <dbReference type="Rhea" id="RHEA:54292"/>
        <dbReference type="Rhea" id="RHEA-COMP:11060"/>
        <dbReference type="Rhea" id="RHEA-COMP:13847"/>
        <dbReference type="ChEBI" id="CHEBI:30013"/>
        <dbReference type="ChEBI" id="CHEBI:30616"/>
        <dbReference type="ChEBI" id="CHEBI:33019"/>
        <dbReference type="ChEBI" id="CHEBI:138113"/>
        <dbReference type="EC" id="2.7.7.108"/>
    </reaction>
</comment>
<feature type="region of interest" description="Disordered" evidence="8">
    <location>
        <begin position="235"/>
        <end position="272"/>
    </location>
</feature>
<dbReference type="EMBL" id="JADKMY010000004">
    <property type="protein sequence ID" value="MBF4554397.1"/>
    <property type="molecule type" value="Genomic_DNA"/>
</dbReference>
<dbReference type="RefSeq" id="WP_194557305.1">
    <property type="nucleotide sequence ID" value="NZ_JADKMY010000004.1"/>
</dbReference>
<dbReference type="Gene3D" id="1.10.3290.10">
    <property type="entry name" value="Fido-like domain"/>
    <property type="match status" value="1"/>
</dbReference>
<keyword evidence="2" id="KW-0548">Nucleotidyltransferase</keyword>
<protein>
    <recommendedName>
        <fullName evidence="5">protein adenylyltransferase</fullName>
        <ecNumber evidence="5">2.7.7.108</ecNumber>
    </recommendedName>
</protein>
<reference evidence="10 11" key="1">
    <citation type="submission" date="2020-10" db="EMBL/GenBank/DDBJ databases">
        <title>Novel species in genus Corynebacterium.</title>
        <authorList>
            <person name="Zhang G."/>
        </authorList>
    </citation>
    <scope>NUCLEOTIDE SEQUENCE [LARGE SCALE GENOMIC DNA]</scope>
    <source>
        <strain evidence="10 11">DSM 45110</strain>
    </source>
</reference>
<evidence type="ECO:0000256" key="6">
    <source>
        <dbReference type="ARBA" id="ARBA00047939"/>
    </source>
</evidence>
<keyword evidence="4" id="KW-0067">ATP-binding</keyword>
<evidence type="ECO:0000313" key="11">
    <source>
        <dbReference type="Proteomes" id="UP000635902"/>
    </source>
</evidence>
<evidence type="ECO:0000256" key="7">
    <source>
        <dbReference type="ARBA" id="ARBA00048696"/>
    </source>
</evidence>
<keyword evidence="11" id="KW-1185">Reference proteome</keyword>
<dbReference type="Proteomes" id="UP000635902">
    <property type="component" value="Unassembled WGS sequence"/>
</dbReference>
<dbReference type="PANTHER" id="PTHR39560:SF1">
    <property type="entry name" value="PROTEIN ADENYLYLTRANSFERASE FIC-RELATED"/>
    <property type="match status" value="1"/>
</dbReference>
<accession>A0ABR9ZP87</accession>
<name>A0ABR9ZP87_9CORY</name>
<dbReference type="Pfam" id="PF02661">
    <property type="entry name" value="Fic"/>
    <property type="match status" value="1"/>
</dbReference>
<evidence type="ECO:0000256" key="1">
    <source>
        <dbReference type="ARBA" id="ARBA00022679"/>
    </source>
</evidence>
<dbReference type="SUPFAM" id="SSF140931">
    <property type="entry name" value="Fic-like"/>
    <property type="match status" value="1"/>
</dbReference>
<dbReference type="PANTHER" id="PTHR39560">
    <property type="entry name" value="PROTEIN ADENYLYLTRANSFERASE FIC-RELATED"/>
    <property type="match status" value="1"/>
</dbReference>
<evidence type="ECO:0000256" key="3">
    <source>
        <dbReference type="ARBA" id="ARBA00022741"/>
    </source>
</evidence>
<proteinExistence type="predicted"/>
<evidence type="ECO:0000259" key="9">
    <source>
        <dbReference type="PROSITE" id="PS51459"/>
    </source>
</evidence>
<dbReference type="PROSITE" id="PS51459">
    <property type="entry name" value="FIDO"/>
    <property type="match status" value="1"/>
</dbReference>
<evidence type="ECO:0000256" key="5">
    <source>
        <dbReference type="ARBA" id="ARBA00034531"/>
    </source>
</evidence>
<feature type="compositionally biased region" description="Polar residues" evidence="8">
    <location>
        <begin position="263"/>
        <end position="272"/>
    </location>
</feature>
<keyword evidence="3" id="KW-0547">Nucleotide-binding</keyword>
<comment type="caution">
    <text evidence="10">The sequence shown here is derived from an EMBL/GenBank/DDBJ whole genome shotgun (WGS) entry which is preliminary data.</text>
</comment>
<evidence type="ECO:0000256" key="8">
    <source>
        <dbReference type="SAM" id="MobiDB-lite"/>
    </source>
</evidence>
<feature type="domain" description="Fido" evidence="9">
    <location>
        <begin position="56"/>
        <end position="201"/>
    </location>
</feature>
<dbReference type="InterPro" id="IPR036597">
    <property type="entry name" value="Fido-like_dom_sf"/>
</dbReference>
<keyword evidence="1" id="KW-0808">Transferase</keyword>
<sequence length="272" mass="30054">MAGNAAWDRFFYPGTDVLQNKFNERDEDALAEIEYEITGKIYSRFITGDIPIEGDTAQEKLQFIHGSLLGNIYDWAGQFRDVNMSKGGHSFGDEASMGMYMRQLQGKINRTPWNDLDHSATVDQLAAIHTDLNFAHPFREGNGRASRVFMADLAAEHGVELDFSRVGDEQWNQASADTFLDPYGLQLTAEPLKEIYREIASPQEEADSLDHQPEADGLDVELSAAMQFGDDAYSAESVGDALGSQGEPVSMDDYGVNSALDYGSSNDQGLDR</sequence>
<evidence type="ECO:0000313" key="10">
    <source>
        <dbReference type="EMBL" id="MBF4554397.1"/>
    </source>
</evidence>
<organism evidence="10 11">
    <name type="scientific">Corynebacterium suicordis DSM 45110</name>
    <dbReference type="NCBI Taxonomy" id="1121369"/>
    <lineage>
        <taxon>Bacteria</taxon>
        <taxon>Bacillati</taxon>
        <taxon>Actinomycetota</taxon>
        <taxon>Actinomycetes</taxon>
        <taxon>Mycobacteriales</taxon>
        <taxon>Corynebacteriaceae</taxon>
        <taxon>Corynebacterium</taxon>
    </lineage>
</organism>
<gene>
    <name evidence="10" type="ORF">IRY30_09975</name>
</gene>
<evidence type="ECO:0000256" key="2">
    <source>
        <dbReference type="ARBA" id="ARBA00022695"/>
    </source>
</evidence>
<dbReference type="InterPro" id="IPR003812">
    <property type="entry name" value="Fido"/>
</dbReference>
<dbReference type="EC" id="2.7.7.108" evidence="5"/>